<dbReference type="AlphaFoldDB" id="A0A6A4GJR7"/>
<name>A0A6A4GJR7_9AGAR</name>
<evidence type="ECO:0000313" key="1">
    <source>
        <dbReference type="EMBL" id="KAE9385871.1"/>
    </source>
</evidence>
<keyword evidence="2" id="KW-1185">Reference proteome</keyword>
<proteinExistence type="predicted"/>
<evidence type="ECO:0000313" key="2">
    <source>
        <dbReference type="Proteomes" id="UP000799118"/>
    </source>
</evidence>
<accession>A0A6A4GJR7</accession>
<dbReference type="OrthoDB" id="271725at2759"/>
<dbReference type="GO" id="GO:0003676">
    <property type="term" value="F:nucleic acid binding"/>
    <property type="evidence" value="ECO:0007669"/>
    <property type="project" value="InterPro"/>
</dbReference>
<dbReference type="EMBL" id="ML769937">
    <property type="protein sequence ID" value="KAE9385871.1"/>
    <property type="molecule type" value="Genomic_DNA"/>
</dbReference>
<dbReference type="Proteomes" id="UP000799118">
    <property type="component" value="Unassembled WGS sequence"/>
</dbReference>
<protein>
    <recommendedName>
        <fullName evidence="3">RRM domain-containing protein</fullName>
    </recommendedName>
</protein>
<gene>
    <name evidence="1" type="ORF">BT96DRAFT_949530</name>
</gene>
<dbReference type="SUPFAM" id="SSF54928">
    <property type="entry name" value="RNA-binding domain, RBD"/>
    <property type="match status" value="1"/>
</dbReference>
<dbReference type="InterPro" id="IPR035979">
    <property type="entry name" value="RBD_domain_sf"/>
</dbReference>
<evidence type="ECO:0008006" key="3">
    <source>
        <dbReference type="Google" id="ProtNLM"/>
    </source>
</evidence>
<sequence>MNVLCNATNGIINFGSSLGNKALVQGLGTVYHTLSGPPNLVTYIRDFLQVSIYGPIIDQYNTIMSEATDKNSSIYAGSWIGPPAAQYSSTNQTLAIFTLVNAAQVGRERLWRFQLLVSWTPAKIGTALHNGCQCLFTQLIQHSHKGLLVHNTCNRVYRCDHNATHEHGSNLGAGKVAGLMRMHNLNRSPTIGPINLKALEKNMTNTLPKITLNPNDSVHTPSSGDNCRPYDTNDNQFKSPNVYINCLPLHYPEDQLFELCSLFGEIQSMRSFTRYAGEKESLKQSKQPKKMHPISLSIQKPSSDISKVPSMPYTQNQPLLLQLGSDTGTGYTHGIRVQYYLGAGAVSNFMRRLALSRDLNLKC</sequence>
<organism evidence="1 2">
    <name type="scientific">Gymnopus androsaceus JB14</name>
    <dbReference type="NCBI Taxonomy" id="1447944"/>
    <lineage>
        <taxon>Eukaryota</taxon>
        <taxon>Fungi</taxon>
        <taxon>Dikarya</taxon>
        <taxon>Basidiomycota</taxon>
        <taxon>Agaricomycotina</taxon>
        <taxon>Agaricomycetes</taxon>
        <taxon>Agaricomycetidae</taxon>
        <taxon>Agaricales</taxon>
        <taxon>Marasmiineae</taxon>
        <taxon>Omphalotaceae</taxon>
        <taxon>Gymnopus</taxon>
    </lineage>
</organism>
<reference evidence="1" key="1">
    <citation type="journal article" date="2019" name="Environ. Microbiol.">
        <title>Fungal ecological strategies reflected in gene transcription - a case study of two litter decomposers.</title>
        <authorList>
            <person name="Barbi F."/>
            <person name="Kohler A."/>
            <person name="Barry K."/>
            <person name="Baskaran P."/>
            <person name="Daum C."/>
            <person name="Fauchery L."/>
            <person name="Ihrmark K."/>
            <person name="Kuo A."/>
            <person name="LaButti K."/>
            <person name="Lipzen A."/>
            <person name="Morin E."/>
            <person name="Grigoriev I.V."/>
            <person name="Henrissat B."/>
            <person name="Lindahl B."/>
            <person name="Martin F."/>
        </authorList>
    </citation>
    <scope>NUCLEOTIDE SEQUENCE</scope>
    <source>
        <strain evidence="1">JB14</strain>
    </source>
</reference>